<feature type="region of interest" description="Disordered" evidence="1">
    <location>
        <begin position="1"/>
        <end position="79"/>
    </location>
</feature>
<keyword evidence="3" id="KW-1185">Reference proteome</keyword>
<evidence type="ECO:0008006" key="4">
    <source>
        <dbReference type="Google" id="ProtNLM"/>
    </source>
</evidence>
<protein>
    <recommendedName>
        <fullName evidence="4">CCHC-type domain-containing protein</fullName>
    </recommendedName>
</protein>
<evidence type="ECO:0000313" key="3">
    <source>
        <dbReference type="Proteomes" id="UP001172684"/>
    </source>
</evidence>
<feature type="region of interest" description="Disordered" evidence="1">
    <location>
        <begin position="200"/>
        <end position="319"/>
    </location>
</feature>
<organism evidence="2 3">
    <name type="scientific">Coniosporium apollinis</name>
    <dbReference type="NCBI Taxonomy" id="61459"/>
    <lineage>
        <taxon>Eukaryota</taxon>
        <taxon>Fungi</taxon>
        <taxon>Dikarya</taxon>
        <taxon>Ascomycota</taxon>
        <taxon>Pezizomycotina</taxon>
        <taxon>Dothideomycetes</taxon>
        <taxon>Dothideomycetes incertae sedis</taxon>
        <taxon>Coniosporium</taxon>
    </lineage>
</organism>
<gene>
    <name evidence="2" type="ORF">H2201_006677</name>
</gene>
<dbReference type="Proteomes" id="UP001172684">
    <property type="component" value="Unassembled WGS sequence"/>
</dbReference>
<feature type="compositionally biased region" description="Low complexity" evidence="1">
    <location>
        <begin position="266"/>
        <end position="280"/>
    </location>
</feature>
<dbReference type="EMBL" id="JAPDRL010000060">
    <property type="protein sequence ID" value="KAJ9661126.1"/>
    <property type="molecule type" value="Genomic_DNA"/>
</dbReference>
<reference evidence="2" key="1">
    <citation type="submission" date="2022-10" db="EMBL/GenBank/DDBJ databases">
        <title>Culturing micro-colonial fungi from biological soil crusts in the Mojave desert and describing Neophaeococcomyces mojavensis, and introducing the new genera and species Taxawa tesnikishii.</title>
        <authorList>
            <person name="Kurbessoian T."/>
            <person name="Stajich J.E."/>
        </authorList>
    </citation>
    <scope>NUCLEOTIDE SEQUENCE</scope>
    <source>
        <strain evidence="2">TK_1</strain>
    </source>
</reference>
<evidence type="ECO:0000313" key="2">
    <source>
        <dbReference type="EMBL" id="KAJ9661126.1"/>
    </source>
</evidence>
<accession>A0ABQ9NT15</accession>
<proteinExistence type="predicted"/>
<name>A0ABQ9NT15_9PEZI</name>
<comment type="caution">
    <text evidence="2">The sequence shown here is derived from an EMBL/GenBank/DDBJ whole genome shotgun (WGS) entry which is preliminary data.</text>
</comment>
<feature type="compositionally biased region" description="Basic and acidic residues" evidence="1">
    <location>
        <begin position="19"/>
        <end position="41"/>
    </location>
</feature>
<sequence>MANNAQEPSEDPTIAADVFLKEIKQDLEEKRKARSEDEQLKGGKSGGEASMAKKTKDSSGPVSGNAAMSKRTNKRENGLAINANNSHKCLTCEGSNHHWRDCRQSCAHHQQQGKTTYHNGKQCPLKLSIYEQAGKMAQSRAQFDESRKRAKLVSEAKMAKTKAEFTLTVQENNRAIYEQGFKDGEDRAWEIFHQVLARRDHEAINRRTPGQRDPASPPPQQQQSKYPDYAPQWGSHSQHQVPPASPYNHEYLPRQLYGYDAPQYPPLYSQQPPQQYPAQYPERRPQQYPAPPASQWTTPFFPAQPPLHRRSRSPDFGPH</sequence>
<evidence type="ECO:0000256" key="1">
    <source>
        <dbReference type="SAM" id="MobiDB-lite"/>
    </source>
</evidence>